<dbReference type="Proteomes" id="UP000219336">
    <property type="component" value="Unassembled WGS sequence"/>
</dbReference>
<dbReference type="OrthoDB" id="9845400at2"/>
<name>A0A240EEW6_9VIBR</name>
<gene>
    <name evidence="1" type="ORF">VTH8203_00825</name>
</gene>
<reference evidence="2" key="1">
    <citation type="submission" date="2016-06" db="EMBL/GenBank/DDBJ databases">
        <authorList>
            <person name="Rodrigo-Torres L."/>
            <person name="Arahal R.D."/>
            <person name="Lucena T."/>
        </authorList>
    </citation>
    <scope>NUCLEOTIDE SEQUENCE [LARGE SCALE GENOMIC DNA]</scope>
    <source>
        <strain evidence="2">CECT8203</strain>
    </source>
</reference>
<evidence type="ECO:0000313" key="1">
    <source>
        <dbReference type="EMBL" id="SNX47224.1"/>
    </source>
</evidence>
<dbReference type="RefSeq" id="WP_096992516.1">
    <property type="nucleotide sequence ID" value="NZ_JBHSII010000006.1"/>
</dbReference>
<keyword evidence="2" id="KW-1185">Reference proteome</keyword>
<accession>A0A240EEW6</accession>
<evidence type="ECO:0000313" key="2">
    <source>
        <dbReference type="Proteomes" id="UP000219336"/>
    </source>
</evidence>
<dbReference type="EMBL" id="OANU01000006">
    <property type="protein sequence ID" value="SNX47224.1"/>
    <property type="molecule type" value="Genomic_DNA"/>
</dbReference>
<organism evidence="1 2">
    <name type="scientific">Vibrio thalassae</name>
    <dbReference type="NCBI Taxonomy" id="1243014"/>
    <lineage>
        <taxon>Bacteria</taxon>
        <taxon>Pseudomonadati</taxon>
        <taxon>Pseudomonadota</taxon>
        <taxon>Gammaproteobacteria</taxon>
        <taxon>Vibrionales</taxon>
        <taxon>Vibrionaceae</taxon>
        <taxon>Vibrio</taxon>
    </lineage>
</organism>
<protein>
    <recommendedName>
        <fullName evidence="3">Transposase zinc-binding domain-containing protein</fullName>
    </recommendedName>
</protein>
<sequence length="211" mass="24239">MYQREKRKFVSAIIGKYKELKRPVGKSRYSQEYRRLRDYAELLFIKTGKMRISLLQEQDLLKALLTTEMLPEHKPQFEYVVALARCWLTREKAQPFYGEFQCYCGGSYSANANGYHCSKCGYKGYADQHGFPISMPGNAQTCYLRRQYHKEIDGICSCGANTEEAYQMVAFEMKLPLPMLHAGLITSPAMLREMVNAAKAVKKQLMLARAS</sequence>
<proteinExistence type="predicted"/>
<dbReference type="AlphaFoldDB" id="A0A240EEW6"/>
<evidence type="ECO:0008006" key="3">
    <source>
        <dbReference type="Google" id="ProtNLM"/>
    </source>
</evidence>